<gene>
    <name evidence="2" type="ORF">OsI_23389</name>
</gene>
<dbReference type="Proteomes" id="UP000007015">
    <property type="component" value="Chromosome 6"/>
</dbReference>
<reference evidence="2 3" key="1">
    <citation type="journal article" date="2005" name="PLoS Biol.">
        <title>The genomes of Oryza sativa: a history of duplications.</title>
        <authorList>
            <person name="Yu J."/>
            <person name="Wang J."/>
            <person name="Lin W."/>
            <person name="Li S."/>
            <person name="Li H."/>
            <person name="Zhou J."/>
            <person name="Ni P."/>
            <person name="Dong W."/>
            <person name="Hu S."/>
            <person name="Zeng C."/>
            <person name="Zhang J."/>
            <person name="Zhang Y."/>
            <person name="Li R."/>
            <person name="Xu Z."/>
            <person name="Li S."/>
            <person name="Li X."/>
            <person name="Zheng H."/>
            <person name="Cong L."/>
            <person name="Lin L."/>
            <person name="Yin J."/>
            <person name="Geng J."/>
            <person name="Li G."/>
            <person name="Shi J."/>
            <person name="Liu J."/>
            <person name="Lv H."/>
            <person name="Li J."/>
            <person name="Wang J."/>
            <person name="Deng Y."/>
            <person name="Ran L."/>
            <person name="Shi X."/>
            <person name="Wang X."/>
            <person name="Wu Q."/>
            <person name="Li C."/>
            <person name="Ren X."/>
            <person name="Wang J."/>
            <person name="Wang X."/>
            <person name="Li D."/>
            <person name="Liu D."/>
            <person name="Zhang X."/>
            <person name="Ji Z."/>
            <person name="Zhao W."/>
            <person name="Sun Y."/>
            <person name="Zhang Z."/>
            <person name="Bao J."/>
            <person name="Han Y."/>
            <person name="Dong L."/>
            <person name="Ji J."/>
            <person name="Chen P."/>
            <person name="Wu S."/>
            <person name="Liu J."/>
            <person name="Xiao Y."/>
            <person name="Bu D."/>
            <person name="Tan J."/>
            <person name="Yang L."/>
            <person name="Ye C."/>
            <person name="Zhang J."/>
            <person name="Xu J."/>
            <person name="Zhou Y."/>
            <person name="Yu Y."/>
            <person name="Zhang B."/>
            <person name="Zhuang S."/>
            <person name="Wei H."/>
            <person name="Liu B."/>
            <person name="Lei M."/>
            <person name="Yu H."/>
            <person name="Li Y."/>
            <person name="Xu H."/>
            <person name="Wei S."/>
            <person name="He X."/>
            <person name="Fang L."/>
            <person name="Zhang Z."/>
            <person name="Zhang Y."/>
            <person name="Huang X."/>
            <person name="Su Z."/>
            <person name="Tong W."/>
            <person name="Li J."/>
            <person name="Tong Z."/>
            <person name="Li S."/>
            <person name="Ye J."/>
            <person name="Wang L."/>
            <person name="Fang L."/>
            <person name="Lei T."/>
            <person name="Chen C."/>
            <person name="Chen H."/>
            <person name="Xu Z."/>
            <person name="Li H."/>
            <person name="Huang H."/>
            <person name="Zhang F."/>
            <person name="Xu H."/>
            <person name="Li N."/>
            <person name="Zhao C."/>
            <person name="Li S."/>
            <person name="Dong L."/>
            <person name="Huang Y."/>
            <person name="Li L."/>
            <person name="Xi Y."/>
            <person name="Qi Q."/>
            <person name="Li W."/>
            <person name="Zhang B."/>
            <person name="Hu W."/>
            <person name="Zhang Y."/>
            <person name="Tian X."/>
            <person name="Jiao Y."/>
            <person name="Liang X."/>
            <person name="Jin J."/>
            <person name="Gao L."/>
            <person name="Zheng W."/>
            <person name="Hao B."/>
            <person name="Liu S."/>
            <person name="Wang W."/>
            <person name="Yuan L."/>
            <person name="Cao M."/>
            <person name="McDermott J."/>
            <person name="Samudrala R."/>
            <person name="Wang J."/>
            <person name="Wong G.K."/>
            <person name="Yang H."/>
        </authorList>
    </citation>
    <scope>NUCLEOTIDE SEQUENCE [LARGE SCALE GENOMIC DNA]</scope>
    <source>
        <strain evidence="3">cv. 93-11</strain>
    </source>
</reference>
<accession>B8B3S6</accession>
<dbReference type="OMA" id="GWAHRRF"/>
<dbReference type="Pfam" id="PF14555">
    <property type="entry name" value="UBA_4"/>
    <property type="match status" value="1"/>
</dbReference>
<feature type="compositionally biased region" description="Gly residues" evidence="1">
    <location>
        <begin position="194"/>
        <end position="211"/>
    </location>
</feature>
<proteinExistence type="predicted"/>
<sequence>MAETIDDKVIYFQAVTGISDHNLCTEILAAHDWDLQLVVSSITANPSSLDPAPIAEGGGFGHATPVSASAFAAAAQDCVETDDASILCGLWWGWAHRRFDLSRCLGRRSHSWGSTATPSASSSLATAPVEEWAALGYQRGTAHRTVHRLAFSAPLTLFPHTVTTTTLHFFLKQPTPLPRAGQWAQTNRTNEQYVGGGGGGGGGGRRGVGDL</sequence>
<evidence type="ECO:0000313" key="3">
    <source>
        <dbReference type="Proteomes" id="UP000007015"/>
    </source>
</evidence>
<feature type="region of interest" description="Disordered" evidence="1">
    <location>
        <begin position="192"/>
        <end position="211"/>
    </location>
</feature>
<keyword evidence="3" id="KW-1185">Reference proteome</keyword>
<dbReference type="HOGENOM" id="CLU_1306631_0_0_1"/>
<dbReference type="Gramene" id="BGIOSGA021029-TA">
    <property type="protein sequence ID" value="BGIOSGA021029-PA"/>
    <property type="gene ID" value="BGIOSGA021029"/>
</dbReference>
<name>B8B3S6_ORYSI</name>
<evidence type="ECO:0000313" key="2">
    <source>
        <dbReference type="EMBL" id="EEC80817.1"/>
    </source>
</evidence>
<dbReference type="Gene3D" id="1.10.8.10">
    <property type="entry name" value="DNA helicase RuvA subunit, C-terminal domain"/>
    <property type="match status" value="1"/>
</dbReference>
<protein>
    <submittedName>
        <fullName evidence="2">Uncharacterized protein</fullName>
    </submittedName>
</protein>
<evidence type="ECO:0000256" key="1">
    <source>
        <dbReference type="SAM" id="MobiDB-lite"/>
    </source>
</evidence>
<dbReference type="EMBL" id="CM000131">
    <property type="protein sequence ID" value="EEC80817.1"/>
    <property type="molecule type" value="Genomic_DNA"/>
</dbReference>
<organism evidence="2 3">
    <name type="scientific">Oryza sativa subsp. indica</name>
    <name type="common">Rice</name>
    <dbReference type="NCBI Taxonomy" id="39946"/>
    <lineage>
        <taxon>Eukaryota</taxon>
        <taxon>Viridiplantae</taxon>
        <taxon>Streptophyta</taxon>
        <taxon>Embryophyta</taxon>
        <taxon>Tracheophyta</taxon>
        <taxon>Spermatophyta</taxon>
        <taxon>Magnoliopsida</taxon>
        <taxon>Liliopsida</taxon>
        <taxon>Poales</taxon>
        <taxon>Poaceae</taxon>
        <taxon>BOP clade</taxon>
        <taxon>Oryzoideae</taxon>
        <taxon>Oryzeae</taxon>
        <taxon>Oryzinae</taxon>
        <taxon>Oryza</taxon>
        <taxon>Oryza sativa</taxon>
    </lineage>
</organism>
<dbReference type="AlphaFoldDB" id="B8B3S6"/>
<dbReference type="STRING" id="39946.B8B3S6"/>